<feature type="binding site" evidence="2">
    <location>
        <position position="481"/>
    </location>
    <ligand>
        <name>meso-2,6-diaminopimelate</name>
        <dbReference type="ChEBI" id="CHEBI:57791"/>
    </ligand>
</feature>
<dbReference type="InterPro" id="IPR005761">
    <property type="entry name" value="UDP-N-AcMur-Glu-dNH2Pim_ligase"/>
</dbReference>
<evidence type="ECO:0000313" key="6">
    <source>
        <dbReference type="EMBL" id="ACX95302.1"/>
    </source>
</evidence>
<dbReference type="SUPFAM" id="SSF63418">
    <property type="entry name" value="MurE/MurF N-terminal domain"/>
    <property type="match status" value="1"/>
</dbReference>
<comment type="subcellular location">
    <subcellularLocation>
        <location evidence="2 3">Cytoplasm</location>
    </subcellularLocation>
</comment>
<comment type="similarity">
    <text evidence="1 2">Belongs to the MurCDEF family. MurE subfamily.</text>
</comment>
<dbReference type="GO" id="GO:0005737">
    <property type="term" value="C:cytoplasm"/>
    <property type="evidence" value="ECO:0007669"/>
    <property type="project" value="UniProtKB-SubCell"/>
</dbReference>
<dbReference type="NCBIfam" id="NF001126">
    <property type="entry name" value="PRK00139.1-4"/>
    <property type="match status" value="1"/>
</dbReference>
<accession>D0KXX9</accession>
<evidence type="ECO:0000256" key="3">
    <source>
        <dbReference type="RuleBase" id="RU004135"/>
    </source>
</evidence>
<feature type="binding site" evidence="2">
    <location>
        <position position="200"/>
    </location>
    <ligand>
        <name>UDP-N-acetyl-alpha-D-muramoyl-L-alanyl-D-glutamate</name>
        <dbReference type="ChEBI" id="CHEBI:83900"/>
    </ligand>
</feature>
<dbReference type="SUPFAM" id="SSF53623">
    <property type="entry name" value="MurD-like peptide ligases, catalytic domain"/>
    <property type="match status" value="1"/>
</dbReference>
<dbReference type="HOGENOM" id="CLU_022291_3_2_6"/>
<evidence type="ECO:0000256" key="1">
    <source>
        <dbReference type="ARBA" id="ARBA00005898"/>
    </source>
</evidence>
<dbReference type="Pfam" id="PF02875">
    <property type="entry name" value="Mur_ligase_C"/>
    <property type="match status" value="1"/>
</dbReference>
<dbReference type="InterPro" id="IPR035911">
    <property type="entry name" value="MurE/MurF_N"/>
</dbReference>
<dbReference type="UniPathway" id="UPA00219"/>
<dbReference type="GO" id="GO:0008765">
    <property type="term" value="F:UDP-N-acetylmuramoylalanyl-D-glutamate-2,6-diaminopimelate ligase activity"/>
    <property type="evidence" value="ECO:0007669"/>
    <property type="project" value="UniProtKB-UniRule"/>
</dbReference>
<feature type="binding site" evidence="2">
    <location>
        <position position="198"/>
    </location>
    <ligand>
        <name>UDP-N-acetyl-alpha-D-muramoyl-L-alanyl-D-glutamate</name>
        <dbReference type="ChEBI" id="CHEBI:83900"/>
    </ligand>
</feature>
<dbReference type="InterPro" id="IPR013221">
    <property type="entry name" value="Mur_ligase_cen"/>
</dbReference>
<dbReference type="GO" id="GO:0008360">
    <property type="term" value="P:regulation of cell shape"/>
    <property type="evidence" value="ECO:0007669"/>
    <property type="project" value="UniProtKB-KW"/>
</dbReference>
<feature type="binding site" evidence="2">
    <location>
        <begin position="165"/>
        <end position="166"/>
    </location>
    <ligand>
        <name>UDP-N-acetyl-alpha-D-muramoyl-L-alanyl-D-glutamate</name>
        <dbReference type="ChEBI" id="CHEBI:83900"/>
    </ligand>
</feature>
<comment type="function">
    <text evidence="2">Catalyzes the addition of meso-diaminopimelic acid to the nucleotide precursor UDP-N-acetylmuramoyl-L-alanyl-D-glutamate (UMAG) in the biosynthesis of bacterial cell-wall peptidoglycan.</text>
</comment>
<dbReference type="GO" id="GO:0000287">
    <property type="term" value="F:magnesium ion binding"/>
    <property type="evidence" value="ECO:0007669"/>
    <property type="project" value="UniProtKB-UniRule"/>
</dbReference>
<dbReference type="GO" id="GO:0071555">
    <property type="term" value="P:cell wall organization"/>
    <property type="evidence" value="ECO:0007669"/>
    <property type="project" value="UniProtKB-KW"/>
</dbReference>
<dbReference type="InterPro" id="IPR004101">
    <property type="entry name" value="Mur_ligase_C"/>
</dbReference>
<gene>
    <name evidence="2" type="primary">murE</name>
    <name evidence="6" type="ordered locus">Hneap_0445</name>
</gene>
<dbReference type="InterPro" id="IPR036565">
    <property type="entry name" value="Mur-like_cat_sf"/>
</dbReference>
<dbReference type="GO" id="GO:0005524">
    <property type="term" value="F:ATP binding"/>
    <property type="evidence" value="ECO:0007669"/>
    <property type="project" value="UniProtKB-UniRule"/>
</dbReference>
<dbReference type="GO" id="GO:0051301">
    <property type="term" value="P:cell division"/>
    <property type="evidence" value="ECO:0007669"/>
    <property type="project" value="UniProtKB-KW"/>
</dbReference>
<dbReference type="OrthoDB" id="9800958at2"/>
<dbReference type="EMBL" id="CP001801">
    <property type="protein sequence ID" value="ACX95302.1"/>
    <property type="molecule type" value="Genomic_DNA"/>
</dbReference>
<dbReference type="NCBIfam" id="TIGR01085">
    <property type="entry name" value="murE"/>
    <property type="match status" value="1"/>
</dbReference>
<keyword evidence="2 3" id="KW-0133">Cell shape</keyword>
<dbReference type="SUPFAM" id="SSF53244">
    <property type="entry name" value="MurD-like peptide ligases, peptide-binding domain"/>
    <property type="match status" value="1"/>
</dbReference>
<feature type="binding site" evidence="2">
    <location>
        <position position="38"/>
    </location>
    <ligand>
        <name>UDP-N-acetyl-alpha-D-muramoyl-L-alanyl-D-glutamate</name>
        <dbReference type="ChEBI" id="CHEBI:83900"/>
    </ligand>
</feature>
<keyword evidence="2 3" id="KW-0961">Cell wall biogenesis/degradation</keyword>
<keyword evidence="2" id="KW-0460">Magnesium</keyword>
<dbReference type="PANTHER" id="PTHR23135:SF4">
    <property type="entry name" value="UDP-N-ACETYLMURAMOYL-L-ALANYL-D-GLUTAMATE--2,6-DIAMINOPIMELATE LIGASE MURE HOMOLOG, CHLOROPLASTIC"/>
    <property type="match status" value="1"/>
</dbReference>
<feature type="modified residue" description="N6-carboxylysine" evidence="2">
    <location>
        <position position="232"/>
    </location>
</feature>
<dbReference type="Gene3D" id="3.40.1390.10">
    <property type="entry name" value="MurE/MurF, N-terminal domain"/>
    <property type="match status" value="1"/>
</dbReference>
<sequence>MSMLAFSPRPIGEILSALNLLVADNVGSVVARVITDDSREVVPGAVFFARSGIQPNIKPFISQALAAGAVLVVTEADYADPRVIRVEAVHSLVLQMVGHVCAVNFDDLTIIGITGTNGKTSVAQFIAGALSRSGAPHTASIGMIGTLGAGMWSSGLENLQPTANTTPGLLETLRYAVDFIRQGARYVVMEVSSHALEQNRLQGLPIRLAVFTNLSRDHLDYHGTMAEYFAAKTKLFAWPGLRAGIINFDEAQADVLFEALGATADCWAYGLGDPDWRVADCQHVRVTSITALPNGIDIQVRTPLGEARLQPSLVGLFNGANIMAALAAVLALGMPLETAIKALDQSTPPPGRMQMITLPSGARALVDYAHTPDALDQVLRALRDHRDAAGKIICVFGCGGDRDRGKRPLMAATAERLADQIVMTADNPRSEAPQAIIADMRGGLASPDTASVELDRRAAIESALMQAKAGDWVLIAGKGHETTQEIQGQRLPFDDAAVVRDWIAQQTDVRAKRSVGGAA</sequence>
<dbReference type="eggNOG" id="COG0769">
    <property type="taxonomic scope" value="Bacteria"/>
</dbReference>
<dbReference type="GO" id="GO:0009252">
    <property type="term" value="P:peptidoglycan biosynthetic process"/>
    <property type="evidence" value="ECO:0007669"/>
    <property type="project" value="UniProtKB-UniRule"/>
</dbReference>
<feature type="binding site" evidence="2">
    <location>
        <begin position="426"/>
        <end position="429"/>
    </location>
    <ligand>
        <name>meso-2,6-diaminopimelate</name>
        <dbReference type="ChEBI" id="CHEBI:57791"/>
    </ligand>
</feature>
<dbReference type="EC" id="6.3.2.13" evidence="2"/>
<dbReference type="Gene3D" id="3.40.1190.10">
    <property type="entry name" value="Mur-like, catalytic domain"/>
    <property type="match status" value="1"/>
</dbReference>
<feature type="binding site" evidence="2">
    <location>
        <position position="164"/>
    </location>
    <ligand>
        <name>UDP-N-acetyl-alpha-D-muramoyl-L-alanyl-D-glutamate</name>
        <dbReference type="ChEBI" id="CHEBI:83900"/>
    </ligand>
</feature>
<keyword evidence="2" id="KW-0436">Ligase</keyword>
<comment type="cofactor">
    <cofactor evidence="2">
        <name>Mg(2+)</name>
        <dbReference type="ChEBI" id="CHEBI:18420"/>
    </cofactor>
</comment>
<keyword evidence="2" id="KW-0547">Nucleotide-binding</keyword>
<evidence type="ECO:0000259" key="4">
    <source>
        <dbReference type="Pfam" id="PF02875"/>
    </source>
</evidence>
<dbReference type="AlphaFoldDB" id="D0KXX9"/>
<evidence type="ECO:0000256" key="2">
    <source>
        <dbReference type="HAMAP-Rule" id="MF_00208"/>
    </source>
</evidence>
<dbReference type="Proteomes" id="UP000009102">
    <property type="component" value="Chromosome"/>
</dbReference>
<evidence type="ECO:0000259" key="5">
    <source>
        <dbReference type="Pfam" id="PF08245"/>
    </source>
</evidence>
<dbReference type="Gene3D" id="3.90.190.20">
    <property type="entry name" value="Mur ligase, C-terminal domain"/>
    <property type="match status" value="1"/>
</dbReference>
<dbReference type="Pfam" id="PF08245">
    <property type="entry name" value="Mur_ligase_M"/>
    <property type="match status" value="1"/>
</dbReference>
<keyword evidence="2 3" id="KW-0573">Peptidoglycan synthesis</keyword>
<feature type="binding site" evidence="2">
    <location>
        <position position="192"/>
    </location>
    <ligand>
        <name>UDP-N-acetyl-alpha-D-muramoyl-L-alanyl-D-glutamate</name>
        <dbReference type="ChEBI" id="CHEBI:83900"/>
    </ligand>
</feature>
<keyword evidence="2" id="KW-0067">ATP-binding</keyword>
<comment type="pathway">
    <text evidence="2 3">Cell wall biogenesis; peptidoglycan biosynthesis.</text>
</comment>
<dbReference type="InterPro" id="IPR036615">
    <property type="entry name" value="Mur_ligase_C_dom_sf"/>
</dbReference>
<keyword evidence="2" id="KW-0963">Cytoplasm</keyword>
<reference evidence="6 7" key="1">
    <citation type="submission" date="2009-10" db="EMBL/GenBank/DDBJ databases">
        <title>Complete sequence of Halothiobacillus neapolitanus c2.</title>
        <authorList>
            <consortium name="US DOE Joint Genome Institute"/>
            <person name="Lucas S."/>
            <person name="Copeland A."/>
            <person name="Lapidus A."/>
            <person name="Glavina del Rio T."/>
            <person name="Tice H."/>
            <person name="Bruce D."/>
            <person name="Goodwin L."/>
            <person name="Pitluck S."/>
            <person name="Davenport K."/>
            <person name="Brettin T."/>
            <person name="Detter J.C."/>
            <person name="Han C."/>
            <person name="Tapia R."/>
            <person name="Larimer F."/>
            <person name="Land M."/>
            <person name="Hauser L."/>
            <person name="Kyrpides N."/>
            <person name="Mikhailova N."/>
            <person name="Kerfeld C."/>
            <person name="Cannon G."/>
            <person name="Heinhort S."/>
        </authorList>
    </citation>
    <scope>NUCLEOTIDE SEQUENCE [LARGE SCALE GENOMIC DNA]</scope>
    <source>
        <strain evidence="7">ATCC 23641 / c2</strain>
    </source>
</reference>
<dbReference type="STRING" id="555778.Hneap_0445"/>
<proteinExistence type="inferred from homology"/>
<dbReference type="PANTHER" id="PTHR23135">
    <property type="entry name" value="MUR LIGASE FAMILY MEMBER"/>
    <property type="match status" value="1"/>
</dbReference>
<protein>
    <recommendedName>
        <fullName evidence="2">UDP-N-acetylmuramoyl-L-alanyl-D-glutamate--2,6-diaminopimelate ligase</fullName>
        <ecNumber evidence="2">6.3.2.13</ecNumber>
    </recommendedName>
    <alternativeName>
        <fullName evidence="2">Meso-A2pm-adding enzyme</fullName>
    </alternativeName>
    <alternativeName>
        <fullName evidence="2">Meso-diaminopimelate-adding enzyme</fullName>
    </alternativeName>
    <alternativeName>
        <fullName evidence="2">UDP-MurNAc-L-Ala-D-Glu:meso-diaminopimelate ligase</fullName>
    </alternativeName>
    <alternativeName>
        <fullName evidence="2">UDP-MurNAc-tripeptide synthetase</fullName>
    </alternativeName>
    <alternativeName>
        <fullName evidence="2">UDP-N-acetylmuramyl-tripeptide synthetase</fullName>
    </alternativeName>
</protein>
<feature type="binding site" evidence="2">
    <location>
        <begin position="115"/>
        <end position="121"/>
    </location>
    <ligand>
        <name>ATP</name>
        <dbReference type="ChEBI" id="CHEBI:30616"/>
    </ligand>
</feature>
<dbReference type="KEGG" id="hna:Hneap_0445"/>
<feature type="binding site" evidence="2">
    <location>
        <position position="402"/>
    </location>
    <ligand>
        <name>meso-2,6-diaminopimelate</name>
        <dbReference type="ChEBI" id="CHEBI:57791"/>
    </ligand>
</feature>
<organism evidence="6 7">
    <name type="scientific">Halothiobacillus neapolitanus (strain ATCC 23641 / DSM 15147 / CIP 104769 / NCIMB 8539 / c2)</name>
    <name type="common">Thiobacillus neapolitanus</name>
    <dbReference type="NCBI Taxonomy" id="555778"/>
    <lineage>
        <taxon>Bacteria</taxon>
        <taxon>Pseudomonadati</taxon>
        <taxon>Pseudomonadota</taxon>
        <taxon>Gammaproteobacteria</taxon>
        <taxon>Chromatiales</taxon>
        <taxon>Halothiobacillaceae</taxon>
        <taxon>Halothiobacillus</taxon>
    </lineage>
</organism>
<comment type="PTM">
    <text evidence="2">Carboxylation is probably crucial for Mg(2+) binding and, consequently, for the gamma-phosphate positioning of ATP.</text>
</comment>
<feature type="domain" description="Mur ligase central" evidence="5">
    <location>
        <begin position="113"/>
        <end position="329"/>
    </location>
</feature>
<keyword evidence="7" id="KW-1185">Reference proteome</keyword>
<comment type="catalytic activity">
    <reaction evidence="2">
        <text>UDP-N-acetyl-alpha-D-muramoyl-L-alanyl-D-glutamate + meso-2,6-diaminopimelate + ATP = UDP-N-acetyl-alpha-D-muramoyl-L-alanyl-gamma-D-glutamyl-meso-2,6-diaminopimelate + ADP + phosphate + H(+)</text>
        <dbReference type="Rhea" id="RHEA:23676"/>
        <dbReference type="ChEBI" id="CHEBI:15378"/>
        <dbReference type="ChEBI" id="CHEBI:30616"/>
        <dbReference type="ChEBI" id="CHEBI:43474"/>
        <dbReference type="ChEBI" id="CHEBI:57791"/>
        <dbReference type="ChEBI" id="CHEBI:83900"/>
        <dbReference type="ChEBI" id="CHEBI:83905"/>
        <dbReference type="ChEBI" id="CHEBI:456216"/>
        <dbReference type="EC" id="6.3.2.13"/>
    </reaction>
</comment>
<dbReference type="RefSeq" id="WP_012823338.1">
    <property type="nucleotide sequence ID" value="NC_013422.1"/>
</dbReference>
<name>D0KXX9_HALNC</name>
<evidence type="ECO:0000313" key="7">
    <source>
        <dbReference type="Proteomes" id="UP000009102"/>
    </source>
</evidence>
<keyword evidence="2 3" id="KW-0131">Cell cycle</keyword>
<dbReference type="HAMAP" id="MF_00208">
    <property type="entry name" value="MurE"/>
    <property type="match status" value="1"/>
</dbReference>
<feature type="binding site" evidence="2">
    <location>
        <position position="477"/>
    </location>
    <ligand>
        <name>meso-2,6-diaminopimelate</name>
        <dbReference type="ChEBI" id="CHEBI:57791"/>
    </ligand>
</feature>
<keyword evidence="2 3" id="KW-0132">Cell division</keyword>
<feature type="short sequence motif" description="Meso-diaminopimelate recognition motif" evidence="2">
    <location>
        <begin position="426"/>
        <end position="429"/>
    </location>
</feature>
<comment type="caution">
    <text evidence="2">Lacks conserved residue(s) required for the propagation of feature annotation.</text>
</comment>
<feature type="domain" description="Mur ligase C-terminal" evidence="4">
    <location>
        <begin position="351"/>
        <end position="479"/>
    </location>
</feature>